<sequence>MGLMERLQEIAKVLPENELAEVIGFAEALKARRGATRIAAPDAAIDVELMHAVRSRCEGGFTWRREELYDRGIR</sequence>
<proteinExistence type="predicted"/>
<comment type="caution">
    <text evidence="1">The sequence shown here is derived from an EMBL/GenBank/DDBJ whole genome shotgun (WGS) entry which is preliminary data.</text>
</comment>
<protein>
    <recommendedName>
        <fullName evidence="3">DUF2281 domain-containing protein</fullName>
    </recommendedName>
</protein>
<evidence type="ECO:0000313" key="1">
    <source>
        <dbReference type="EMBL" id="TMQ74419.1"/>
    </source>
</evidence>
<dbReference type="RefSeq" id="WP_138679294.1">
    <property type="nucleotide sequence ID" value="NZ_SWAD01000220.1"/>
</dbReference>
<dbReference type="Proteomes" id="UP000306324">
    <property type="component" value="Unassembled WGS sequence"/>
</dbReference>
<gene>
    <name evidence="1" type="ORF">ACCUM_1275</name>
</gene>
<reference evidence="1 2" key="1">
    <citation type="submission" date="2019-04" db="EMBL/GenBank/DDBJ databases">
        <title>A novel phosphate-accumulating bacterium identified in bioreactor for phosphate removal from wastewater.</title>
        <authorList>
            <person name="Kotlyarov R.Y."/>
            <person name="Beletsky A.V."/>
            <person name="Kallistova A.Y."/>
            <person name="Dorofeev A.G."/>
            <person name="Nikolaev Y.Y."/>
            <person name="Pimenov N.V."/>
            <person name="Ravin N.V."/>
            <person name="Mardanov A.V."/>
        </authorList>
    </citation>
    <scope>NUCLEOTIDE SEQUENCE [LARGE SCALE GENOMIC DNA]</scope>
    <source>
        <strain evidence="1 2">Bin19</strain>
    </source>
</reference>
<name>A0A5S4EGS4_9PROT</name>
<evidence type="ECO:0008006" key="3">
    <source>
        <dbReference type="Google" id="ProtNLM"/>
    </source>
</evidence>
<organism evidence="1 2">
    <name type="scientific">Candidatus Accumulibacter phosphatis</name>
    <dbReference type="NCBI Taxonomy" id="327160"/>
    <lineage>
        <taxon>Bacteria</taxon>
        <taxon>Pseudomonadati</taxon>
        <taxon>Pseudomonadota</taxon>
        <taxon>Betaproteobacteria</taxon>
        <taxon>Candidatus Accumulibacter</taxon>
    </lineage>
</organism>
<keyword evidence="2" id="KW-1185">Reference proteome</keyword>
<dbReference type="AlphaFoldDB" id="A0A5S4EGS4"/>
<evidence type="ECO:0000313" key="2">
    <source>
        <dbReference type="Proteomes" id="UP000306324"/>
    </source>
</evidence>
<dbReference type="EMBL" id="SWAD01000220">
    <property type="protein sequence ID" value="TMQ74419.1"/>
    <property type="molecule type" value="Genomic_DNA"/>
</dbReference>
<accession>A0A5S4EGS4</accession>